<reference evidence="7" key="1">
    <citation type="submission" date="2022-11" db="UniProtKB">
        <authorList>
            <consortium name="WormBaseParasite"/>
        </authorList>
    </citation>
    <scope>IDENTIFICATION</scope>
</reference>
<keyword evidence="2" id="KW-0963">Cytoplasm</keyword>
<dbReference type="PANTHER" id="PTHR10997">
    <property type="entry name" value="IMPORTIN-7, 8, 11"/>
    <property type="match status" value="1"/>
</dbReference>
<protein>
    <recommendedName>
        <fullName evidence="5">Importin-7/11-like TPR repeats domain-containing protein</fullName>
    </recommendedName>
</protein>
<keyword evidence="3" id="KW-0813">Transport</keyword>
<name>A0A914MNB0_MELIC</name>
<proteinExistence type="predicted"/>
<feature type="compositionally biased region" description="Basic and acidic residues" evidence="4">
    <location>
        <begin position="496"/>
        <end position="505"/>
    </location>
</feature>
<organism evidence="6 7">
    <name type="scientific">Meloidogyne incognita</name>
    <name type="common">Southern root-knot nematode worm</name>
    <name type="synonym">Oxyuris incognita</name>
    <dbReference type="NCBI Taxonomy" id="6306"/>
    <lineage>
        <taxon>Eukaryota</taxon>
        <taxon>Metazoa</taxon>
        <taxon>Ecdysozoa</taxon>
        <taxon>Nematoda</taxon>
        <taxon>Chromadorea</taxon>
        <taxon>Rhabditida</taxon>
        <taxon>Tylenchina</taxon>
        <taxon>Tylenchomorpha</taxon>
        <taxon>Tylenchoidea</taxon>
        <taxon>Meloidogynidae</taxon>
        <taxon>Meloidogyninae</taxon>
        <taxon>Meloidogyne</taxon>
        <taxon>Meloidogyne incognita group</taxon>
    </lineage>
</organism>
<evidence type="ECO:0000313" key="7">
    <source>
        <dbReference type="WBParaSite" id="Minc3s01800g26397"/>
    </source>
</evidence>
<dbReference type="GO" id="GO:0006606">
    <property type="term" value="P:protein import into nucleus"/>
    <property type="evidence" value="ECO:0007669"/>
    <property type="project" value="TreeGrafter"/>
</dbReference>
<dbReference type="Proteomes" id="UP000887563">
    <property type="component" value="Unplaced"/>
</dbReference>
<evidence type="ECO:0000256" key="4">
    <source>
        <dbReference type="SAM" id="MobiDB-lite"/>
    </source>
</evidence>
<dbReference type="GO" id="GO:0005635">
    <property type="term" value="C:nuclear envelope"/>
    <property type="evidence" value="ECO:0007669"/>
    <property type="project" value="TreeGrafter"/>
</dbReference>
<feature type="domain" description="Importin-7/11-like TPR repeats" evidence="5">
    <location>
        <begin position="223"/>
        <end position="508"/>
    </location>
</feature>
<dbReference type="Gene3D" id="1.25.10.10">
    <property type="entry name" value="Leucine-rich Repeat Variant"/>
    <property type="match status" value="1"/>
</dbReference>
<dbReference type="PANTHER" id="PTHR10997:SF18">
    <property type="entry name" value="D-IMPORTIN 7_RANBP7"/>
    <property type="match status" value="1"/>
</dbReference>
<dbReference type="Pfam" id="PF25758">
    <property type="entry name" value="TPR_IPO11"/>
    <property type="match status" value="1"/>
</dbReference>
<evidence type="ECO:0000259" key="5">
    <source>
        <dbReference type="Pfam" id="PF25758"/>
    </source>
</evidence>
<evidence type="ECO:0000256" key="1">
    <source>
        <dbReference type="ARBA" id="ARBA00004496"/>
    </source>
</evidence>
<dbReference type="InterPro" id="IPR016024">
    <property type="entry name" value="ARM-type_fold"/>
</dbReference>
<evidence type="ECO:0000256" key="2">
    <source>
        <dbReference type="ARBA" id="ARBA00022490"/>
    </source>
</evidence>
<dbReference type="SUPFAM" id="SSF48371">
    <property type="entry name" value="ARM repeat"/>
    <property type="match status" value="1"/>
</dbReference>
<sequence length="673" mass="77284">MQNVLEFIMQNLTPTSNEKQIDGALHMISVISTQLNKLNKYKKDVEKLIDASVTPRIENPSRFVRLRACYVIHFASETIFKNSTILERVVNALIKAIKDDQEVPVKVEAALALQSLINDQDQKVIQFIRPHIRDVLIIVLRLISETHLDDLPTIVDSLVDNFEEEIIPVSYEITVELVDIFNKMVKNTDDEEQIFEDHTVGAMGILSTLETILGLLEDHPEIISKVEPVVRNCILTIFDCYSENFFEEALSLIHTLIAVRISPEMWQIYDLVFKAFNEEGATFFADCMPVLHAFLTVGSEVFLSSQEKIQMLLSTCEKTICDNDSDEIGKAHAAKMLEVFVLQSQGHPNSCLPHILRLVLNQLQISIKEETTLDQYKPQLLMVLVAGFYNDSNLSTSIFEQFQINSAQKTTFEWFLEELYENRDNFEGIHDRKMLIWFLCRLLSSGLIPTIFQQEATKMMDWLIDLFKDLQRCIKGLADKIKEDSDDEDEESSDDNNERMNGELKDSDDDVDEHNMEYLEAVDNENNNQNKKRRKRQSTNSKSMGEEQSVEDELFEAYETTSSVTDDDDYHHFQEENDLEAFTTLIDDQDDKQGLNVFVLFKHTFEVLKQNNPLLFDALCDQQKLGEKRIAELKALTDVCVREENLVESKQLAQSGGYSFDANQPVPGTFKFA</sequence>
<keyword evidence="6" id="KW-1185">Reference proteome</keyword>
<feature type="compositionally biased region" description="Acidic residues" evidence="4">
    <location>
        <begin position="484"/>
        <end position="495"/>
    </location>
</feature>
<dbReference type="InterPro" id="IPR058669">
    <property type="entry name" value="TPR_IPO7/11-like"/>
</dbReference>
<keyword evidence="3" id="KW-0653">Protein transport</keyword>
<accession>A0A914MNB0</accession>
<evidence type="ECO:0000313" key="6">
    <source>
        <dbReference type="Proteomes" id="UP000887563"/>
    </source>
</evidence>
<dbReference type="GO" id="GO:0005829">
    <property type="term" value="C:cytosol"/>
    <property type="evidence" value="ECO:0007669"/>
    <property type="project" value="TreeGrafter"/>
</dbReference>
<dbReference type="WBParaSite" id="Minc3s01800g26397">
    <property type="protein sequence ID" value="Minc3s01800g26397"/>
    <property type="gene ID" value="Minc3s01800g26397"/>
</dbReference>
<dbReference type="AlphaFoldDB" id="A0A914MNB0"/>
<evidence type="ECO:0000256" key="3">
    <source>
        <dbReference type="ARBA" id="ARBA00022927"/>
    </source>
</evidence>
<dbReference type="InterPro" id="IPR011989">
    <property type="entry name" value="ARM-like"/>
</dbReference>
<feature type="region of interest" description="Disordered" evidence="4">
    <location>
        <begin position="481"/>
        <end position="551"/>
    </location>
</feature>
<comment type="subcellular location">
    <subcellularLocation>
        <location evidence="1">Cytoplasm</location>
    </subcellularLocation>
</comment>